<feature type="region of interest" description="Disordered" evidence="1">
    <location>
        <begin position="1"/>
        <end position="96"/>
    </location>
</feature>
<gene>
    <name evidence="2" type="ORF">HOLleu_16576</name>
</gene>
<evidence type="ECO:0000313" key="3">
    <source>
        <dbReference type="Proteomes" id="UP001152320"/>
    </source>
</evidence>
<dbReference type="GO" id="GO:0007059">
    <property type="term" value="P:chromosome segregation"/>
    <property type="evidence" value="ECO:0007669"/>
    <property type="project" value="InterPro"/>
</dbReference>
<name>A0A9Q1HAI4_HOLLE</name>
<feature type="compositionally biased region" description="Basic and acidic residues" evidence="1">
    <location>
        <begin position="187"/>
        <end position="207"/>
    </location>
</feature>
<dbReference type="PANTHER" id="PTHR14778:SF2">
    <property type="entry name" value="KINETOCHORE-ASSOCIATED PROTEIN DSN1 HOMOLOG"/>
    <property type="match status" value="1"/>
</dbReference>
<protein>
    <submittedName>
        <fullName evidence="2">Kinetochore-associated protein DSN1-like</fullName>
    </submittedName>
</protein>
<proteinExistence type="predicted"/>
<keyword evidence="3" id="KW-1185">Reference proteome</keyword>
<comment type="caution">
    <text evidence="2">The sequence shown here is derived from an EMBL/GenBank/DDBJ whole genome shotgun (WGS) entry which is preliminary data.</text>
</comment>
<sequence length="304" mass="34175">MEEGSRRLTRSASKRSGKAPDVPTPALSEKRRKSMPAKVVSEEVDPATTDHLLASLSKSAKSEPKRRRSNFVRGRSRKSIGTANTDVAEIHTKIPTDQPPEERLRLLKIACFEYTMNKLHEEFPILETIEDLRSKAKEEFDISLQKLVEDGTLKAACQRSSAKENPLNHEMETSITQLDAEISKLEEESKQWDEMTKSFSQKVEEASRPQTTETVKEPDSLSLEQRKLLSHLPDLDSFASWAGDSIEKVMLQIDEIGKMSKQVQSFQGSVDAYLSKKTEQLAQKSFEGLADIKDPKTLLVKSGN</sequence>
<feature type="region of interest" description="Disordered" evidence="1">
    <location>
        <begin position="187"/>
        <end position="220"/>
    </location>
</feature>
<feature type="compositionally biased region" description="Basic residues" evidence="1">
    <location>
        <begin position="7"/>
        <end position="17"/>
    </location>
</feature>
<dbReference type="EMBL" id="JAIZAY010000007">
    <property type="protein sequence ID" value="KAJ8038999.1"/>
    <property type="molecule type" value="Genomic_DNA"/>
</dbReference>
<dbReference type="AlphaFoldDB" id="A0A9Q1HAI4"/>
<dbReference type="GO" id="GO:0000444">
    <property type="term" value="C:MIS12/MIND type complex"/>
    <property type="evidence" value="ECO:0007669"/>
    <property type="project" value="InterPro"/>
</dbReference>
<organism evidence="2 3">
    <name type="scientific">Holothuria leucospilota</name>
    <name type="common">Black long sea cucumber</name>
    <name type="synonym">Mertensiothuria leucospilota</name>
    <dbReference type="NCBI Taxonomy" id="206669"/>
    <lineage>
        <taxon>Eukaryota</taxon>
        <taxon>Metazoa</taxon>
        <taxon>Echinodermata</taxon>
        <taxon>Eleutherozoa</taxon>
        <taxon>Echinozoa</taxon>
        <taxon>Holothuroidea</taxon>
        <taxon>Aspidochirotacea</taxon>
        <taxon>Aspidochirotida</taxon>
        <taxon>Holothuriidae</taxon>
        <taxon>Holothuria</taxon>
    </lineage>
</organism>
<dbReference type="Proteomes" id="UP001152320">
    <property type="component" value="Chromosome 7"/>
</dbReference>
<dbReference type="PANTHER" id="PTHR14778">
    <property type="entry name" value="KINETOCHORE-ASSOCIATED PROTEIN DSN1 HOMOLOG"/>
    <property type="match status" value="1"/>
</dbReference>
<accession>A0A9Q1HAI4</accession>
<dbReference type="OrthoDB" id="10044040at2759"/>
<reference evidence="2" key="1">
    <citation type="submission" date="2021-10" db="EMBL/GenBank/DDBJ databases">
        <title>Tropical sea cucumber genome reveals ecological adaptation and Cuvierian tubules defense mechanism.</title>
        <authorList>
            <person name="Chen T."/>
        </authorList>
    </citation>
    <scope>NUCLEOTIDE SEQUENCE</scope>
    <source>
        <strain evidence="2">Nanhai2018</strain>
        <tissue evidence="2">Muscle</tissue>
    </source>
</reference>
<dbReference type="Pfam" id="PF08202">
    <property type="entry name" value="MIS13"/>
    <property type="match status" value="1"/>
</dbReference>
<feature type="compositionally biased region" description="Basic residues" evidence="1">
    <location>
        <begin position="64"/>
        <end position="78"/>
    </location>
</feature>
<evidence type="ECO:0000256" key="1">
    <source>
        <dbReference type="SAM" id="MobiDB-lite"/>
    </source>
</evidence>
<dbReference type="InterPro" id="IPR013218">
    <property type="entry name" value="Dsn1/Mis13"/>
</dbReference>
<dbReference type="GO" id="GO:0051301">
    <property type="term" value="P:cell division"/>
    <property type="evidence" value="ECO:0007669"/>
    <property type="project" value="InterPro"/>
</dbReference>
<evidence type="ECO:0000313" key="2">
    <source>
        <dbReference type="EMBL" id="KAJ8038999.1"/>
    </source>
</evidence>